<protein>
    <submittedName>
        <fullName evidence="1">Uncharacterized protein</fullName>
    </submittedName>
</protein>
<accession>A0A085M6S2</accession>
<proteinExistence type="predicted"/>
<dbReference type="Proteomes" id="UP000030764">
    <property type="component" value="Unassembled WGS sequence"/>
</dbReference>
<evidence type="ECO:0000313" key="2">
    <source>
        <dbReference type="Proteomes" id="UP000030764"/>
    </source>
</evidence>
<reference evidence="1 2" key="1">
    <citation type="journal article" date="2014" name="Nat. Genet.">
        <title>Genome and transcriptome of the porcine whipworm Trichuris suis.</title>
        <authorList>
            <person name="Jex A.R."/>
            <person name="Nejsum P."/>
            <person name="Schwarz E.M."/>
            <person name="Hu L."/>
            <person name="Young N.D."/>
            <person name="Hall R.S."/>
            <person name="Korhonen P.K."/>
            <person name="Liao S."/>
            <person name="Thamsborg S."/>
            <person name="Xia J."/>
            <person name="Xu P."/>
            <person name="Wang S."/>
            <person name="Scheerlinck J.P."/>
            <person name="Hofmann A."/>
            <person name="Sternberg P.W."/>
            <person name="Wang J."/>
            <person name="Gasser R.B."/>
        </authorList>
    </citation>
    <scope>NUCLEOTIDE SEQUENCE [LARGE SCALE GENOMIC DNA]</scope>
    <source>
        <strain evidence="1">DCEP-RM93M</strain>
    </source>
</reference>
<dbReference type="AlphaFoldDB" id="A0A085M6S2"/>
<name>A0A085M6S2_9BILA</name>
<evidence type="ECO:0000313" key="1">
    <source>
        <dbReference type="EMBL" id="KFD52918.1"/>
    </source>
</evidence>
<gene>
    <name evidence="1" type="ORF">M513_06228</name>
</gene>
<dbReference type="EMBL" id="KL363222">
    <property type="protein sequence ID" value="KFD52918.1"/>
    <property type="molecule type" value="Genomic_DNA"/>
</dbReference>
<keyword evidence="2" id="KW-1185">Reference proteome</keyword>
<organism evidence="1 2">
    <name type="scientific">Trichuris suis</name>
    <name type="common">pig whipworm</name>
    <dbReference type="NCBI Taxonomy" id="68888"/>
    <lineage>
        <taxon>Eukaryota</taxon>
        <taxon>Metazoa</taxon>
        <taxon>Ecdysozoa</taxon>
        <taxon>Nematoda</taxon>
        <taxon>Enoplea</taxon>
        <taxon>Dorylaimia</taxon>
        <taxon>Trichinellida</taxon>
        <taxon>Trichuridae</taxon>
        <taxon>Trichuris</taxon>
    </lineage>
</organism>
<sequence length="109" mass="11882">MSAENGKLLSWGGVPGGVEQQPVLLLRSVHVKPIPSHCRALSQCGITEAVRTLRHILRQRGQPYPPRCRALLRGDGGSTCLNVLVSCALQFSVMPLSCEPIRRGKAVHY</sequence>